<evidence type="ECO:0000256" key="1">
    <source>
        <dbReference type="SAM" id="Phobius"/>
    </source>
</evidence>
<dbReference type="Proteomes" id="UP000186228">
    <property type="component" value="Unassembled WGS sequence"/>
</dbReference>
<evidence type="ECO:0000313" key="4">
    <source>
        <dbReference type="Proteomes" id="UP000186228"/>
    </source>
</evidence>
<dbReference type="Pfam" id="PF13400">
    <property type="entry name" value="Tad"/>
    <property type="match status" value="1"/>
</dbReference>
<evidence type="ECO:0000259" key="2">
    <source>
        <dbReference type="Pfam" id="PF13400"/>
    </source>
</evidence>
<keyword evidence="1" id="KW-0472">Membrane</keyword>
<dbReference type="InterPro" id="IPR028087">
    <property type="entry name" value="Tad_N"/>
</dbReference>
<sequence length="649" mass="65361">MIQFIRLALWHGRSLGTDRRGSIAIMSALCLPLVLGFAALSIEYGYGLLVRDENQRTADLASYAGALAYSGTNSEDQMREAALRVVKLNGIDTTNATVSLTTSPKDARNQAVHVGITTTNTLFLAPILGASPKLDIAAEAYSSLGTAENGCIIALDKSSAGVTLSGGVQVNAGNCYVASNSNLVAPCGTKITAKSATYDEGSSQPCPWSANIVRTDGSQAPVTQQYTSDPLSGNAGIGALTSRFDTIRSASWPSKAMVGNSPDVEFGGNSSPVDTASAIQAIGCTYDPGNYNQYWTSKWDITCSGSKISIGSLLVHGNVQVNFNIGGNKNIVYSFSGKVQNDFGTKLVFGNGIFKVAKGVYGADLTFGAGTFHFGMGDQVCGDGRYSLCSSGKVLIGGPSTFILNAGFYTGAGATLKLGAGTSNSYTIGKSSSNNGIGLDGGSITYLADATTGTGSFRVNGNINGGGGGSCITIPASAQHDISGNVNLAGGARLGAGIYTVDGYFSANTGGASCGDPIAISGKDVTLVVSGVATPSDWECGGKAFCLTGGNAISLTAPQSGSNANLAVIGPQSSGNTAGAEITSGGIGTISGAFYFPYGKIDFGGGGSLSNAPGGCLQLIGASISLSGGSQAMSECTLSTGGGKVALVQ</sequence>
<reference evidence="4" key="1">
    <citation type="submission" date="2016-08" db="EMBL/GenBank/DDBJ databases">
        <authorList>
            <person name="Varghese N."/>
            <person name="Submissions Spin"/>
        </authorList>
    </citation>
    <scope>NUCLEOTIDE SEQUENCE [LARGE SCALE GENOMIC DNA]</scope>
    <source>
        <strain evidence="4">CCBAU 57015</strain>
    </source>
</reference>
<keyword evidence="1" id="KW-1133">Transmembrane helix</keyword>
<accession>A0A1C3V915</accession>
<keyword evidence="1" id="KW-0812">Transmembrane</keyword>
<dbReference type="RefSeq" id="WP_342195607.1">
    <property type="nucleotide sequence ID" value="NZ_FMAC01000005.1"/>
</dbReference>
<proteinExistence type="predicted"/>
<name>A0A1C3V915_9HYPH</name>
<dbReference type="AlphaFoldDB" id="A0A1C3V915"/>
<organism evidence="3 4">
    <name type="scientific">Rhizobium hainanense</name>
    <dbReference type="NCBI Taxonomy" id="52131"/>
    <lineage>
        <taxon>Bacteria</taxon>
        <taxon>Pseudomonadati</taxon>
        <taxon>Pseudomonadota</taxon>
        <taxon>Alphaproteobacteria</taxon>
        <taxon>Hyphomicrobiales</taxon>
        <taxon>Rhizobiaceae</taxon>
        <taxon>Rhizobium/Agrobacterium group</taxon>
        <taxon>Rhizobium</taxon>
    </lineage>
</organism>
<keyword evidence="4" id="KW-1185">Reference proteome</keyword>
<feature type="transmembrane region" description="Helical" evidence="1">
    <location>
        <begin position="21"/>
        <end position="42"/>
    </location>
</feature>
<evidence type="ECO:0000313" key="3">
    <source>
        <dbReference type="EMBL" id="SCB24188.1"/>
    </source>
</evidence>
<feature type="domain" description="Putative Flp pilus-assembly TadG-like N-terminal" evidence="2">
    <location>
        <begin position="21"/>
        <end position="66"/>
    </location>
</feature>
<dbReference type="STRING" id="52131.GA0061100_10511"/>
<protein>
    <submittedName>
        <fullName evidence="3">Putative Flp pilus-assembly TadE/G-like</fullName>
    </submittedName>
</protein>
<dbReference type="EMBL" id="FMAC01000005">
    <property type="protein sequence ID" value="SCB24188.1"/>
    <property type="molecule type" value="Genomic_DNA"/>
</dbReference>
<gene>
    <name evidence="3" type="ORF">GA0061100_10511</name>
</gene>